<organism evidence="1 2">
    <name type="scientific">Dictyobacter alpinus</name>
    <dbReference type="NCBI Taxonomy" id="2014873"/>
    <lineage>
        <taxon>Bacteria</taxon>
        <taxon>Bacillati</taxon>
        <taxon>Chloroflexota</taxon>
        <taxon>Ktedonobacteria</taxon>
        <taxon>Ktedonobacterales</taxon>
        <taxon>Dictyobacteraceae</taxon>
        <taxon>Dictyobacter</taxon>
    </lineage>
</organism>
<reference evidence="2" key="1">
    <citation type="submission" date="2018-12" db="EMBL/GenBank/DDBJ databases">
        <title>Tengunoibacter tsumagoiensis gen. nov., sp. nov., Dictyobacter kobayashii sp. nov., D. alpinus sp. nov., and D. joshuensis sp. nov. and description of Dictyobacteraceae fam. nov. within the order Ktedonobacterales isolated from Tengu-no-mugimeshi.</title>
        <authorList>
            <person name="Wang C.M."/>
            <person name="Zheng Y."/>
            <person name="Sakai Y."/>
            <person name="Toyoda A."/>
            <person name="Minakuchi Y."/>
            <person name="Abe K."/>
            <person name="Yokota A."/>
            <person name="Yabe S."/>
        </authorList>
    </citation>
    <scope>NUCLEOTIDE SEQUENCE [LARGE SCALE GENOMIC DNA]</scope>
    <source>
        <strain evidence="2">Uno16</strain>
    </source>
</reference>
<dbReference type="Proteomes" id="UP000287171">
    <property type="component" value="Unassembled WGS sequence"/>
</dbReference>
<proteinExistence type="predicted"/>
<protein>
    <submittedName>
        <fullName evidence="1">Uncharacterized protein</fullName>
    </submittedName>
</protein>
<gene>
    <name evidence="1" type="ORF">KDA_42840</name>
</gene>
<keyword evidence="2" id="KW-1185">Reference proteome</keyword>
<dbReference type="RefSeq" id="WP_126628975.1">
    <property type="nucleotide sequence ID" value="NZ_BIFT01000001.1"/>
</dbReference>
<evidence type="ECO:0000313" key="1">
    <source>
        <dbReference type="EMBL" id="GCE28800.1"/>
    </source>
</evidence>
<dbReference type="AlphaFoldDB" id="A0A402BBX3"/>
<name>A0A402BBX3_9CHLR</name>
<dbReference type="OrthoDB" id="160886at2"/>
<sequence>MPLDSRKIEHIQSILTRSWGGRKQTVVFVYQNGSGYSYQAIEVLWRPRERVDWQIQNKAGAEPQRDYDTLLQAPLGTSFNGVVLIADTTTASASAVQAARKYQVIEAIPIGMPVGGTRIHAYLRHLV</sequence>
<accession>A0A402BBX3</accession>
<comment type="caution">
    <text evidence="1">The sequence shown here is derived from an EMBL/GenBank/DDBJ whole genome shotgun (WGS) entry which is preliminary data.</text>
</comment>
<evidence type="ECO:0000313" key="2">
    <source>
        <dbReference type="Proteomes" id="UP000287171"/>
    </source>
</evidence>
<dbReference type="EMBL" id="BIFT01000001">
    <property type="protein sequence ID" value="GCE28800.1"/>
    <property type="molecule type" value="Genomic_DNA"/>
</dbReference>